<dbReference type="PANTHER" id="PTHR31803:SF3">
    <property type="entry name" value="ALTERNATIVE OXIDASE"/>
    <property type="match status" value="1"/>
</dbReference>
<proteinExistence type="inferred from homology"/>
<feature type="binding site" evidence="16">
    <location>
        <position position="133"/>
    </location>
    <ligand>
        <name>Fe cation</name>
        <dbReference type="ChEBI" id="CHEBI:24875"/>
        <label>1</label>
    </ligand>
</feature>
<comment type="similarity">
    <text evidence="2">Belongs to the alternative oxidase family.</text>
</comment>
<sequence length="302" mass="34014">MLLRSAVFLPAATCSLKRQAIWHLSRSVSSATEAKAREFQQSAADLIHFHSNSPALGATPEPEPHSAHALPHPIWDMSLVDDVELTHYPPKTFADKAAHFSVRSLRSVFDLLSGYRFGRRSAKLWIRRVVFLETVAGVPGMVGAMNRHLRSLRKMERDFGWIHTLLEEAENERMHLMIALSLMKPGPLLRALVLGAQGAFFTFYGLAYAVSPHYAHRFVGYLEEEAVLTYTCLLQSVDKGEIPEFTSLRAPFVAQDYYQLPSSATLRDVFACMRADESHHRDVNHTFAMMDKSEPNPFPPGH</sequence>
<keyword evidence="4" id="KW-0679">Respiratory chain</keyword>
<keyword evidence="11" id="KW-0560">Oxidoreductase</keyword>
<dbReference type="OrthoDB" id="16906at2759"/>
<keyword evidence="13" id="KW-0496">Mitochondrion</keyword>
<evidence type="ECO:0000256" key="11">
    <source>
        <dbReference type="ARBA" id="ARBA00023002"/>
    </source>
</evidence>
<keyword evidence="3" id="KW-0813">Transport</keyword>
<keyword evidence="9" id="KW-0249">Electron transport</keyword>
<evidence type="ECO:0000256" key="5">
    <source>
        <dbReference type="ARBA" id="ARBA00022692"/>
    </source>
</evidence>
<comment type="cofactor">
    <cofactor evidence="16">
        <name>Fe cation</name>
        <dbReference type="ChEBI" id="CHEBI:24875"/>
    </cofactor>
    <text evidence="16">Binds 2 iron ions per subunit.</text>
</comment>
<evidence type="ECO:0000256" key="15">
    <source>
        <dbReference type="ARBA" id="ARBA00025285"/>
    </source>
</evidence>
<reference evidence="17 18" key="1">
    <citation type="submission" date="2020-04" db="EMBL/GenBank/DDBJ databases">
        <title>Perkinsus chesapeaki whole genome sequence.</title>
        <authorList>
            <person name="Bogema D.R."/>
        </authorList>
    </citation>
    <scope>NUCLEOTIDE SEQUENCE [LARGE SCALE GENOMIC DNA]</scope>
    <source>
        <strain evidence="17">ATCC PRA-425</strain>
    </source>
</reference>
<evidence type="ECO:0000313" key="18">
    <source>
        <dbReference type="Proteomes" id="UP000591131"/>
    </source>
</evidence>
<keyword evidence="18" id="KW-1185">Reference proteome</keyword>
<feature type="binding site" evidence="16">
    <location>
        <position position="223"/>
    </location>
    <ligand>
        <name>Fe cation</name>
        <dbReference type="ChEBI" id="CHEBI:24875"/>
        <label>2</label>
    </ligand>
</feature>
<keyword evidence="14" id="KW-0472">Membrane</keyword>
<comment type="caution">
    <text evidence="17">The sequence shown here is derived from an EMBL/GenBank/DDBJ whole genome shotgun (WGS) entry which is preliminary data.</text>
</comment>
<evidence type="ECO:0000256" key="1">
    <source>
        <dbReference type="ARBA" id="ARBA00004273"/>
    </source>
</evidence>
<dbReference type="Gene3D" id="1.20.1260.140">
    <property type="entry name" value="Alternative oxidase"/>
    <property type="match status" value="1"/>
</dbReference>
<evidence type="ECO:0000256" key="16">
    <source>
        <dbReference type="PIRSR" id="PIRSR005229-1"/>
    </source>
</evidence>
<feature type="binding site" evidence="16">
    <location>
        <position position="172"/>
    </location>
    <ligand>
        <name>Fe cation</name>
        <dbReference type="ChEBI" id="CHEBI:24875"/>
        <label>1</label>
    </ligand>
</feature>
<dbReference type="FunFam" id="1.20.1260.140:FF:000002">
    <property type="entry name" value="Alternative oxidase"/>
    <property type="match status" value="1"/>
</dbReference>
<dbReference type="InterPro" id="IPR002680">
    <property type="entry name" value="AOX"/>
</dbReference>
<dbReference type="Pfam" id="PF01786">
    <property type="entry name" value="AOX"/>
    <property type="match status" value="1"/>
</dbReference>
<evidence type="ECO:0000256" key="12">
    <source>
        <dbReference type="ARBA" id="ARBA00023004"/>
    </source>
</evidence>
<feature type="binding site" evidence="16">
    <location>
        <position position="175"/>
    </location>
    <ligand>
        <name>Fe cation</name>
        <dbReference type="ChEBI" id="CHEBI:24875"/>
        <label>1</label>
    </ligand>
</feature>
<evidence type="ECO:0000256" key="7">
    <source>
        <dbReference type="ARBA" id="ARBA00022792"/>
    </source>
</evidence>
<keyword evidence="7" id="KW-0999">Mitochondrion inner membrane</keyword>
<comment type="function">
    <text evidence="15">Catalyzes cyanide-resistant oxygen consumption. May increase respiration when the cytochrome respiratory pathway is restricted, or in response to low temperatures.</text>
</comment>
<dbReference type="GO" id="GO:0009916">
    <property type="term" value="F:alternative oxidase activity"/>
    <property type="evidence" value="ECO:0007669"/>
    <property type="project" value="InterPro"/>
</dbReference>
<evidence type="ECO:0008006" key="19">
    <source>
        <dbReference type="Google" id="ProtNLM"/>
    </source>
</evidence>
<evidence type="ECO:0000256" key="10">
    <source>
        <dbReference type="ARBA" id="ARBA00022989"/>
    </source>
</evidence>
<gene>
    <name evidence="17" type="ORF">FOL47_008013</name>
</gene>
<feature type="binding site" evidence="16">
    <location>
        <position position="277"/>
    </location>
    <ligand>
        <name>Fe cation</name>
        <dbReference type="ChEBI" id="CHEBI:24875"/>
        <label>2</label>
    </ligand>
</feature>
<dbReference type="InterPro" id="IPR038659">
    <property type="entry name" value="AOX_sf"/>
</dbReference>
<dbReference type="AlphaFoldDB" id="A0A7J6LGD2"/>
<feature type="binding site" evidence="16">
    <location>
        <position position="172"/>
    </location>
    <ligand>
        <name>Fe cation</name>
        <dbReference type="ChEBI" id="CHEBI:24875"/>
        <label>2</label>
    </ligand>
</feature>
<evidence type="ECO:0000256" key="9">
    <source>
        <dbReference type="ARBA" id="ARBA00022982"/>
    </source>
</evidence>
<evidence type="ECO:0000256" key="2">
    <source>
        <dbReference type="ARBA" id="ARBA00008388"/>
    </source>
</evidence>
<dbReference type="EMBL" id="JAAPAO010000497">
    <property type="protein sequence ID" value="KAF4658358.1"/>
    <property type="molecule type" value="Genomic_DNA"/>
</dbReference>
<organism evidence="17 18">
    <name type="scientific">Perkinsus chesapeaki</name>
    <name type="common">Clam parasite</name>
    <name type="synonym">Perkinsus andrewsi</name>
    <dbReference type="NCBI Taxonomy" id="330153"/>
    <lineage>
        <taxon>Eukaryota</taxon>
        <taxon>Sar</taxon>
        <taxon>Alveolata</taxon>
        <taxon>Perkinsozoa</taxon>
        <taxon>Perkinsea</taxon>
        <taxon>Perkinsida</taxon>
        <taxon>Perkinsidae</taxon>
        <taxon>Perkinsus</taxon>
    </lineage>
</organism>
<evidence type="ECO:0000256" key="8">
    <source>
        <dbReference type="ARBA" id="ARBA00022946"/>
    </source>
</evidence>
<keyword evidence="5" id="KW-0812">Transmembrane</keyword>
<evidence type="ECO:0000256" key="4">
    <source>
        <dbReference type="ARBA" id="ARBA00022660"/>
    </source>
</evidence>
<feature type="binding site" evidence="16">
    <location>
        <position position="280"/>
    </location>
    <ligand>
        <name>Fe cation</name>
        <dbReference type="ChEBI" id="CHEBI:24875"/>
        <label>2</label>
    </ligand>
</feature>
<keyword evidence="12 16" id="KW-0408">Iron</keyword>
<keyword evidence="10" id="KW-1133">Transmembrane helix</keyword>
<evidence type="ECO:0000256" key="3">
    <source>
        <dbReference type="ARBA" id="ARBA00022448"/>
    </source>
</evidence>
<evidence type="ECO:0000313" key="17">
    <source>
        <dbReference type="EMBL" id="KAF4658358.1"/>
    </source>
</evidence>
<evidence type="ECO:0000256" key="13">
    <source>
        <dbReference type="ARBA" id="ARBA00023128"/>
    </source>
</evidence>
<dbReference type="GO" id="GO:0010230">
    <property type="term" value="P:alternative respiration"/>
    <property type="evidence" value="ECO:0007669"/>
    <property type="project" value="TreeGrafter"/>
</dbReference>
<keyword evidence="6 16" id="KW-0479">Metal-binding</keyword>
<evidence type="ECO:0000256" key="6">
    <source>
        <dbReference type="ARBA" id="ARBA00022723"/>
    </source>
</evidence>
<dbReference type="CDD" id="cd01053">
    <property type="entry name" value="AOX"/>
    <property type="match status" value="1"/>
</dbReference>
<dbReference type="PIRSF" id="PIRSF005229">
    <property type="entry name" value="AOX"/>
    <property type="match status" value="1"/>
</dbReference>
<keyword evidence="8" id="KW-0809">Transit peptide</keyword>
<comment type="subcellular location">
    <subcellularLocation>
        <location evidence="1">Mitochondrion inner membrane</location>
    </subcellularLocation>
</comment>
<evidence type="ECO:0000256" key="14">
    <source>
        <dbReference type="ARBA" id="ARBA00023136"/>
    </source>
</evidence>
<feature type="binding site" evidence="16">
    <location>
        <position position="277"/>
    </location>
    <ligand>
        <name>Fe cation</name>
        <dbReference type="ChEBI" id="CHEBI:24875"/>
        <label>1</label>
    </ligand>
</feature>
<dbReference type="PANTHER" id="PTHR31803">
    <property type="entry name" value="ALTERNATIVE OXIDASE"/>
    <property type="match status" value="1"/>
</dbReference>
<name>A0A7J6LGD2_PERCH</name>
<dbReference type="GO" id="GO:0046872">
    <property type="term" value="F:metal ion binding"/>
    <property type="evidence" value="ECO:0007669"/>
    <property type="project" value="UniProtKB-KW"/>
</dbReference>
<dbReference type="Proteomes" id="UP000591131">
    <property type="component" value="Unassembled WGS sequence"/>
</dbReference>
<accession>A0A7J6LGD2</accession>
<dbReference type="GO" id="GO:0005743">
    <property type="term" value="C:mitochondrial inner membrane"/>
    <property type="evidence" value="ECO:0007669"/>
    <property type="project" value="UniProtKB-SubCell"/>
</dbReference>
<protein>
    <recommendedName>
        <fullName evidence="19">Alternative oxidase, mitochondrial</fullName>
    </recommendedName>
</protein>